<dbReference type="Proteomes" id="UP000054538">
    <property type="component" value="Unassembled WGS sequence"/>
</dbReference>
<dbReference type="GO" id="GO:0046872">
    <property type="term" value="F:metal ion binding"/>
    <property type="evidence" value="ECO:0007669"/>
    <property type="project" value="UniProtKB-KW"/>
</dbReference>
<keyword evidence="6" id="KW-0479">Metal-binding</keyword>
<dbReference type="GO" id="GO:0000166">
    <property type="term" value="F:nucleotide binding"/>
    <property type="evidence" value="ECO:0007669"/>
    <property type="project" value="UniProtKB-KW"/>
</dbReference>
<dbReference type="EMBL" id="KN825103">
    <property type="protein sequence ID" value="KIK94488.1"/>
    <property type="molecule type" value="Genomic_DNA"/>
</dbReference>
<organism evidence="9 10">
    <name type="scientific">Paxillus rubicundulus Ve08.2h10</name>
    <dbReference type="NCBI Taxonomy" id="930991"/>
    <lineage>
        <taxon>Eukaryota</taxon>
        <taxon>Fungi</taxon>
        <taxon>Dikarya</taxon>
        <taxon>Basidiomycota</taxon>
        <taxon>Agaricomycotina</taxon>
        <taxon>Agaricomycetes</taxon>
        <taxon>Agaricomycetidae</taxon>
        <taxon>Boletales</taxon>
        <taxon>Paxilineae</taxon>
        <taxon>Paxillaceae</taxon>
        <taxon>Paxillus</taxon>
    </lineage>
</organism>
<dbReference type="AlphaFoldDB" id="A0A0D0DQB4"/>
<keyword evidence="6" id="KW-0539">Nucleus</keyword>
<name>A0A0D0DQB4_9AGAM</name>
<reference evidence="10" key="2">
    <citation type="submission" date="2015-01" db="EMBL/GenBank/DDBJ databases">
        <title>Evolutionary Origins and Diversification of the Mycorrhizal Mutualists.</title>
        <authorList>
            <consortium name="DOE Joint Genome Institute"/>
            <consortium name="Mycorrhizal Genomics Consortium"/>
            <person name="Kohler A."/>
            <person name="Kuo A."/>
            <person name="Nagy L.G."/>
            <person name="Floudas D."/>
            <person name="Copeland A."/>
            <person name="Barry K.W."/>
            <person name="Cichocki N."/>
            <person name="Veneault-Fourrey C."/>
            <person name="LaButti K."/>
            <person name="Lindquist E.A."/>
            <person name="Lipzen A."/>
            <person name="Lundell T."/>
            <person name="Morin E."/>
            <person name="Murat C."/>
            <person name="Riley R."/>
            <person name="Ohm R."/>
            <person name="Sun H."/>
            <person name="Tunlid A."/>
            <person name="Henrissat B."/>
            <person name="Grigoriev I.V."/>
            <person name="Hibbett D.S."/>
            <person name="Martin F."/>
        </authorList>
    </citation>
    <scope>NUCLEOTIDE SEQUENCE [LARGE SCALE GENOMIC DNA]</scope>
    <source>
        <strain evidence="10">Ve08.2h10</strain>
    </source>
</reference>
<evidence type="ECO:0000256" key="5">
    <source>
        <dbReference type="ARBA" id="ARBA00048124"/>
    </source>
</evidence>
<dbReference type="GO" id="GO:0034353">
    <property type="term" value="F:mRNA 5'-diphosphatase activity"/>
    <property type="evidence" value="ECO:0007669"/>
    <property type="project" value="TreeGrafter"/>
</dbReference>
<dbReference type="OrthoDB" id="5853397at2759"/>
<dbReference type="PANTHER" id="PTHR12395:SF9">
    <property type="entry name" value="DECAPPING AND EXORIBONUCLEASE PROTEIN"/>
    <property type="match status" value="1"/>
</dbReference>
<evidence type="ECO:0000313" key="10">
    <source>
        <dbReference type="Proteomes" id="UP000054538"/>
    </source>
</evidence>
<dbReference type="GO" id="GO:0005829">
    <property type="term" value="C:cytosol"/>
    <property type="evidence" value="ECO:0007669"/>
    <property type="project" value="TreeGrafter"/>
</dbReference>
<proteinExistence type="inferred from homology"/>
<evidence type="ECO:0000256" key="1">
    <source>
        <dbReference type="ARBA" id="ARBA00001968"/>
    </source>
</evidence>
<dbReference type="InterPro" id="IPR039039">
    <property type="entry name" value="RAI1-like_fam"/>
</dbReference>
<sequence length="426" mass="48187">MAQKRKADDAELVDRPPIRKRSSYFTLQYPSLSQAPSKPPPFQQPTPLVTFSYTPDHVLEFNDSALRYFVDPPLGADLGYGYDKWIRRPDERGRLDALLMAWSRFKKSLSEGHPSSQSKPPDIGVMSWRGIMTKMLIAPYEERDAWELNVMRVGETFYLEEHLTDAKLQEKNTMEPRHRLQSYYGYAFESYCTTSAPGGRGDTVSKVRGWGGDVNTNVQWCSIVKTKLGDRRIVIGGEVDCVRGRHSGSTDDFVELKTSLAIRGLSDEKKFEKKLLKFYMQSFLLGVPEIVVGFRKPSGQLTTTQSFQTVQIPRHVRGKPGAWDPLICLHWGDRFLSFLFNTVQTKTGKDVWRVTFTPKVGIAATVLDGAGMEEVVGGEDRIGFLPRWYWDEVAPPTREEAELESLRHDETPQGHASGGVPSGWCI</sequence>
<evidence type="ECO:0000256" key="2">
    <source>
        <dbReference type="ARBA" id="ARBA00006562"/>
    </source>
</evidence>
<accession>A0A0D0DQB4</accession>
<keyword evidence="6" id="KW-0547">Nucleotide-binding</keyword>
<keyword evidence="6" id="KW-0694">RNA-binding</keyword>
<dbReference type="PANTHER" id="PTHR12395">
    <property type="entry name" value="DOM-3 RELATED"/>
    <property type="match status" value="1"/>
</dbReference>
<comment type="cofactor">
    <cofactor evidence="1 6">
        <name>a divalent metal cation</name>
        <dbReference type="ChEBI" id="CHEBI:60240"/>
    </cofactor>
</comment>
<evidence type="ECO:0000256" key="6">
    <source>
        <dbReference type="RuleBase" id="RU367113"/>
    </source>
</evidence>
<dbReference type="GO" id="GO:0000956">
    <property type="term" value="P:nuclear-transcribed mRNA catabolic process"/>
    <property type="evidence" value="ECO:0007669"/>
    <property type="project" value="TreeGrafter"/>
</dbReference>
<feature type="region of interest" description="Disordered" evidence="7">
    <location>
        <begin position="404"/>
        <end position="426"/>
    </location>
</feature>
<dbReference type="GO" id="GO:0003723">
    <property type="term" value="F:RNA binding"/>
    <property type="evidence" value="ECO:0007669"/>
    <property type="project" value="UniProtKB-KW"/>
</dbReference>
<dbReference type="STRING" id="930991.A0A0D0DQB4"/>
<evidence type="ECO:0000313" key="9">
    <source>
        <dbReference type="EMBL" id="KIK94488.1"/>
    </source>
</evidence>
<evidence type="ECO:0000256" key="7">
    <source>
        <dbReference type="SAM" id="MobiDB-lite"/>
    </source>
</evidence>
<comment type="catalytic activity">
    <reaction evidence="3">
        <text>a 5'-end (N(7)-methyl 5'-triphosphoguanosine)-ribonucleoside-ribonucleotide in mRNA + H2O = a (N(7)-methyl 5'-triphosphoguanosine)-nucleoside + a 5'-end phospho-ribonucleoside in mRNA + H(+)</text>
        <dbReference type="Rhea" id="RHEA:66928"/>
        <dbReference type="Rhea" id="RHEA-COMP:15692"/>
        <dbReference type="Rhea" id="RHEA-COMP:17313"/>
        <dbReference type="ChEBI" id="CHEBI:15377"/>
        <dbReference type="ChEBI" id="CHEBI:15378"/>
        <dbReference type="ChEBI" id="CHEBI:138282"/>
        <dbReference type="ChEBI" id="CHEBI:172876"/>
        <dbReference type="ChEBI" id="CHEBI:172877"/>
    </reaction>
    <physiologicalReaction direction="left-to-right" evidence="3">
        <dbReference type="Rhea" id="RHEA:66929"/>
    </physiologicalReaction>
</comment>
<comment type="subcellular location">
    <subcellularLocation>
        <location evidence="6">Nucleus</location>
    </subcellularLocation>
</comment>
<dbReference type="EC" id="3.6.1.-" evidence="6"/>
<comment type="catalytic activity">
    <reaction evidence="5">
        <text>a 5'-end NAD(+)-phospho-ribonucleoside in mRNA + H2O = a 5'-end phospho-ribonucleoside in mRNA + NAD(+) + H(+)</text>
        <dbReference type="Rhea" id="RHEA:60880"/>
        <dbReference type="Rhea" id="RHEA-COMP:15692"/>
        <dbReference type="Rhea" id="RHEA-COMP:15698"/>
        <dbReference type="ChEBI" id="CHEBI:15377"/>
        <dbReference type="ChEBI" id="CHEBI:15378"/>
        <dbReference type="ChEBI" id="CHEBI:57540"/>
        <dbReference type="ChEBI" id="CHEBI:138282"/>
        <dbReference type="ChEBI" id="CHEBI:144029"/>
    </reaction>
    <physiologicalReaction direction="left-to-right" evidence="5">
        <dbReference type="Rhea" id="RHEA:60881"/>
    </physiologicalReaction>
</comment>
<dbReference type="GO" id="GO:0004518">
    <property type="term" value="F:nuclease activity"/>
    <property type="evidence" value="ECO:0007669"/>
    <property type="project" value="UniProtKB-KW"/>
</dbReference>
<keyword evidence="6" id="KW-0540">Nuclease</keyword>
<reference evidence="9 10" key="1">
    <citation type="submission" date="2014-04" db="EMBL/GenBank/DDBJ databases">
        <authorList>
            <consortium name="DOE Joint Genome Institute"/>
            <person name="Kuo A."/>
            <person name="Kohler A."/>
            <person name="Jargeat P."/>
            <person name="Nagy L.G."/>
            <person name="Floudas D."/>
            <person name="Copeland A."/>
            <person name="Barry K.W."/>
            <person name="Cichocki N."/>
            <person name="Veneault-Fourrey C."/>
            <person name="LaButti K."/>
            <person name="Lindquist E.A."/>
            <person name="Lipzen A."/>
            <person name="Lundell T."/>
            <person name="Morin E."/>
            <person name="Murat C."/>
            <person name="Sun H."/>
            <person name="Tunlid A."/>
            <person name="Henrissat B."/>
            <person name="Grigoriev I.V."/>
            <person name="Hibbett D.S."/>
            <person name="Martin F."/>
            <person name="Nordberg H.P."/>
            <person name="Cantor M.N."/>
            <person name="Hua S.X."/>
        </authorList>
    </citation>
    <scope>NUCLEOTIDE SEQUENCE [LARGE SCALE GENOMIC DNA]</scope>
    <source>
        <strain evidence="9 10">Ve08.2h10</strain>
    </source>
</reference>
<dbReference type="GO" id="GO:0110155">
    <property type="term" value="P:NAD-cap decapping"/>
    <property type="evidence" value="ECO:0007669"/>
    <property type="project" value="TreeGrafter"/>
</dbReference>
<comment type="similarity">
    <text evidence="2 6">Belongs to the DXO/Dom3Z family.</text>
</comment>
<dbReference type="InterPro" id="IPR013961">
    <property type="entry name" value="RAI1"/>
</dbReference>
<comment type="function">
    <text evidence="6">Decapping enzyme for NAD-capped RNAs: specifically hydrolyzes the nicotinamide adenine dinucleotide (NAD) cap from a subset of RNAs by removing the entire NAD moiety from the 5'-end of an NAD-capped RNA.</text>
</comment>
<feature type="compositionally biased region" description="Gly residues" evidence="7">
    <location>
        <begin position="416"/>
        <end position="426"/>
    </location>
</feature>
<dbReference type="GO" id="GO:0005634">
    <property type="term" value="C:nucleus"/>
    <property type="evidence" value="ECO:0007669"/>
    <property type="project" value="UniProtKB-SubCell"/>
</dbReference>
<evidence type="ECO:0000259" key="8">
    <source>
        <dbReference type="Pfam" id="PF08652"/>
    </source>
</evidence>
<dbReference type="FunCoup" id="A0A0D0DQB4">
    <property type="interactions" value="242"/>
</dbReference>
<evidence type="ECO:0000256" key="4">
    <source>
        <dbReference type="ARBA" id="ARBA00044692"/>
    </source>
</evidence>
<dbReference type="Pfam" id="PF08652">
    <property type="entry name" value="RAI1"/>
    <property type="match status" value="1"/>
</dbReference>
<keyword evidence="6" id="KW-0378">Hydrolase</keyword>
<feature type="domain" description="RAI1-like" evidence="8">
    <location>
        <begin position="43"/>
        <end position="390"/>
    </location>
</feature>
<keyword evidence="10" id="KW-1185">Reference proteome</keyword>
<comment type="catalytic activity">
    <reaction evidence="4">
        <text>a 5'-end triphospho-ribonucleoside in mRNA + H2O = a 5'-end phospho-ribonucleoside in mRNA + diphosphate + H(+)</text>
        <dbReference type="Rhea" id="RHEA:78683"/>
        <dbReference type="Rhea" id="RHEA-COMP:15692"/>
        <dbReference type="Rhea" id="RHEA-COMP:17164"/>
        <dbReference type="ChEBI" id="CHEBI:15377"/>
        <dbReference type="ChEBI" id="CHEBI:15378"/>
        <dbReference type="ChEBI" id="CHEBI:33019"/>
        <dbReference type="ChEBI" id="CHEBI:138282"/>
        <dbReference type="ChEBI" id="CHEBI:167618"/>
    </reaction>
    <physiologicalReaction direction="left-to-right" evidence="4">
        <dbReference type="Rhea" id="RHEA:78684"/>
    </physiologicalReaction>
</comment>
<protein>
    <recommendedName>
        <fullName evidence="6">Decapping nuclease</fullName>
        <ecNumber evidence="6">3.6.1.-</ecNumber>
    </recommendedName>
</protein>
<dbReference type="HOGENOM" id="CLU_024877_1_2_1"/>
<dbReference type="InParanoid" id="A0A0D0DQB4"/>
<gene>
    <name evidence="9" type="ORF">PAXRUDRAFT_827958</name>
</gene>
<evidence type="ECO:0000256" key="3">
    <source>
        <dbReference type="ARBA" id="ARBA00044676"/>
    </source>
</evidence>